<protein>
    <recommendedName>
        <fullName evidence="2">ABC transporter domain-containing protein</fullName>
    </recommendedName>
</protein>
<accession>A0A511DEG8</accession>
<evidence type="ECO:0000256" key="1">
    <source>
        <dbReference type="ARBA" id="ARBA00022448"/>
    </source>
</evidence>
<organism evidence="3 4">
    <name type="scientific">Pseudonocardia sulfidoxydans NBRC 16205</name>
    <dbReference type="NCBI Taxonomy" id="1223511"/>
    <lineage>
        <taxon>Bacteria</taxon>
        <taxon>Bacillati</taxon>
        <taxon>Actinomycetota</taxon>
        <taxon>Actinomycetes</taxon>
        <taxon>Pseudonocardiales</taxon>
        <taxon>Pseudonocardiaceae</taxon>
        <taxon>Pseudonocardia</taxon>
    </lineage>
</organism>
<keyword evidence="4" id="KW-1185">Reference proteome</keyword>
<evidence type="ECO:0000259" key="2">
    <source>
        <dbReference type="PROSITE" id="PS50893"/>
    </source>
</evidence>
<sequence length="194" mass="21734">MTGPGLDRAVVFQEAGLLPWRSAAGNVALGLEAKGVPRAERAHIARRYLELVGLGDFLDAHPRQLSGGMKQRVGLARALAVDPQVLLMDEPFAALDAQTRDRIGQSLLDIWAQQRKTVLFVTHSIDEAVYLSDRILVMTFRPGTVRAEIPVDLPRPRDERVRNSAEFARYRAQVWDQLAEEVTRSEEAVLQTRR</sequence>
<dbReference type="PANTHER" id="PTHR42788:SF13">
    <property type="entry name" value="ALIPHATIC SULFONATES IMPORT ATP-BINDING PROTEIN SSUB"/>
    <property type="match status" value="1"/>
</dbReference>
<evidence type="ECO:0000313" key="3">
    <source>
        <dbReference type="EMBL" id="GEL23161.1"/>
    </source>
</evidence>
<dbReference type="GO" id="GO:0016887">
    <property type="term" value="F:ATP hydrolysis activity"/>
    <property type="evidence" value="ECO:0007669"/>
    <property type="project" value="InterPro"/>
</dbReference>
<proteinExistence type="predicted"/>
<dbReference type="Proteomes" id="UP000321685">
    <property type="component" value="Unassembled WGS sequence"/>
</dbReference>
<dbReference type="EMBL" id="BJVJ01000016">
    <property type="protein sequence ID" value="GEL23161.1"/>
    <property type="molecule type" value="Genomic_DNA"/>
</dbReference>
<dbReference type="Gene3D" id="3.40.50.300">
    <property type="entry name" value="P-loop containing nucleotide triphosphate hydrolases"/>
    <property type="match status" value="1"/>
</dbReference>
<dbReference type="Pfam" id="PF00005">
    <property type="entry name" value="ABC_tran"/>
    <property type="match status" value="1"/>
</dbReference>
<dbReference type="InterPro" id="IPR050166">
    <property type="entry name" value="ABC_transporter_ATP-bind"/>
</dbReference>
<keyword evidence="1" id="KW-0813">Transport</keyword>
<dbReference type="SUPFAM" id="SSF52540">
    <property type="entry name" value="P-loop containing nucleoside triphosphate hydrolases"/>
    <property type="match status" value="1"/>
</dbReference>
<dbReference type="AlphaFoldDB" id="A0A511DEG8"/>
<dbReference type="InterPro" id="IPR027417">
    <property type="entry name" value="P-loop_NTPase"/>
</dbReference>
<gene>
    <name evidence="3" type="ORF">PSU4_21150</name>
</gene>
<dbReference type="PANTHER" id="PTHR42788">
    <property type="entry name" value="TAURINE IMPORT ATP-BINDING PROTEIN-RELATED"/>
    <property type="match status" value="1"/>
</dbReference>
<dbReference type="InterPro" id="IPR003439">
    <property type="entry name" value="ABC_transporter-like_ATP-bd"/>
</dbReference>
<evidence type="ECO:0000313" key="4">
    <source>
        <dbReference type="Proteomes" id="UP000321685"/>
    </source>
</evidence>
<name>A0A511DEG8_9PSEU</name>
<comment type="caution">
    <text evidence="3">The sequence shown here is derived from an EMBL/GenBank/DDBJ whole genome shotgun (WGS) entry which is preliminary data.</text>
</comment>
<dbReference type="InterPro" id="IPR017871">
    <property type="entry name" value="ABC_transporter-like_CS"/>
</dbReference>
<dbReference type="GO" id="GO:0005524">
    <property type="term" value="F:ATP binding"/>
    <property type="evidence" value="ECO:0007669"/>
    <property type="project" value="InterPro"/>
</dbReference>
<dbReference type="PROSITE" id="PS00211">
    <property type="entry name" value="ABC_TRANSPORTER_1"/>
    <property type="match status" value="1"/>
</dbReference>
<reference evidence="3 4" key="1">
    <citation type="submission" date="2019-07" db="EMBL/GenBank/DDBJ databases">
        <title>Whole genome shotgun sequence of Pseudonocardia sulfidoxydans NBRC 16205.</title>
        <authorList>
            <person name="Hosoyama A."/>
            <person name="Uohara A."/>
            <person name="Ohji S."/>
            <person name="Ichikawa N."/>
        </authorList>
    </citation>
    <scope>NUCLEOTIDE SEQUENCE [LARGE SCALE GENOMIC DNA]</scope>
    <source>
        <strain evidence="3 4">NBRC 16205</strain>
    </source>
</reference>
<dbReference type="PROSITE" id="PS50893">
    <property type="entry name" value="ABC_TRANSPORTER_2"/>
    <property type="match status" value="1"/>
</dbReference>
<feature type="domain" description="ABC transporter" evidence="2">
    <location>
        <begin position="1"/>
        <end position="165"/>
    </location>
</feature>